<dbReference type="InterPro" id="IPR026082">
    <property type="entry name" value="ABCA"/>
</dbReference>
<dbReference type="AlphaFoldDB" id="A0A1I7Y543"/>
<evidence type="ECO:0000313" key="8">
    <source>
        <dbReference type="WBParaSite" id="L893_g12831.t1"/>
    </source>
</evidence>
<keyword evidence="2 5" id="KW-0812">Transmembrane</keyword>
<dbReference type="GO" id="GO:0005319">
    <property type="term" value="F:lipid transporter activity"/>
    <property type="evidence" value="ECO:0007669"/>
    <property type="project" value="TreeGrafter"/>
</dbReference>
<evidence type="ECO:0000256" key="1">
    <source>
        <dbReference type="ARBA" id="ARBA00004141"/>
    </source>
</evidence>
<evidence type="ECO:0000313" key="7">
    <source>
        <dbReference type="Proteomes" id="UP000095287"/>
    </source>
</evidence>
<keyword evidence="3 5" id="KW-1133">Transmembrane helix</keyword>
<accession>A0A1I7Y543</accession>
<dbReference type="GO" id="GO:0016020">
    <property type="term" value="C:membrane"/>
    <property type="evidence" value="ECO:0007669"/>
    <property type="project" value="UniProtKB-SubCell"/>
</dbReference>
<dbReference type="InterPro" id="IPR013525">
    <property type="entry name" value="ABC2_TM"/>
</dbReference>
<organism evidence="7 8">
    <name type="scientific">Steinernema glaseri</name>
    <dbReference type="NCBI Taxonomy" id="37863"/>
    <lineage>
        <taxon>Eukaryota</taxon>
        <taxon>Metazoa</taxon>
        <taxon>Ecdysozoa</taxon>
        <taxon>Nematoda</taxon>
        <taxon>Chromadorea</taxon>
        <taxon>Rhabditida</taxon>
        <taxon>Tylenchina</taxon>
        <taxon>Panagrolaimomorpha</taxon>
        <taxon>Strongyloidoidea</taxon>
        <taxon>Steinernematidae</taxon>
        <taxon>Steinernema</taxon>
    </lineage>
</organism>
<evidence type="ECO:0000256" key="2">
    <source>
        <dbReference type="ARBA" id="ARBA00022692"/>
    </source>
</evidence>
<sequence>MISVIYVVRKVVMEKEDRLKEYMRAMGLAQWIHWIAHFVVNYLKLLVTVVVFTVLLNVIMSKSDGSV</sequence>
<evidence type="ECO:0000256" key="3">
    <source>
        <dbReference type="ARBA" id="ARBA00022989"/>
    </source>
</evidence>
<proteinExistence type="predicted"/>
<feature type="transmembrane region" description="Helical" evidence="5">
    <location>
        <begin position="31"/>
        <end position="59"/>
    </location>
</feature>
<dbReference type="GO" id="GO:0140359">
    <property type="term" value="F:ABC-type transporter activity"/>
    <property type="evidence" value="ECO:0007669"/>
    <property type="project" value="InterPro"/>
</dbReference>
<name>A0A1I7Y543_9BILA</name>
<dbReference type="PANTHER" id="PTHR19229:SF250">
    <property type="entry name" value="ABC TRANSPORTER DOMAIN-CONTAINING PROTEIN-RELATED"/>
    <property type="match status" value="1"/>
</dbReference>
<feature type="domain" description="ABC-2 type transporter transmembrane" evidence="6">
    <location>
        <begin position="1"/>
        <end position="55"/>
    </location>
</feature>
<keyword evidence="7" id="KW-1185">Reference proteome</keyword>
<reference evidence="8" key="1">
    <citation type="submission" date="2016-11" db="UniProtKB">
        <authorList>
            <consortium name="WormBaseParasite"/>
        </authorList>
    </citation>
    <scope>IDENTIFICATION</scope>
</reference>
<dbReference type="PANTHER" id="PTHR19229">
    <property type="entry name" value="ATP-BINDING CASSETTE TRANSPORTER SUBFAMILY A ABCA"/>
    <property type="match status" value="1"/>
</dbReference>
<comment type="subcellular location">
    <subcellularLocation>
        <location evidence="1">Membrane</location>
        <topology evidence="1">Multi-pass membrane protein</topology>
    </subcellularLocation>
</comment>
<evidence type="ECO:0000259" key="6">
    <source>
        <dbReference type="Pfam" id="PF12698"/>
    </source>
</evidence>
<evidence type="ECO:0000256" key="4">
    <source>
        <dbReference type="ARBA" id="ARBA00023136"/>
    </source>
</evidence>
<evidence type="ECO:0000256" key="5">
    <source>
        <dbReference type="SAM" id="Phobius"/>
    </source>
</evidence>
<dbReference type="Pfam" id="PF12698">
    <property type="entry name" value="ABC2_membrane_3"/>
    <property type="match status" value="1"/>
</dbReference>
<keyword evidence="4 5" id="KW-0472">Membrane</keyword>
<dbReference type="Proteomes" id="UP000095287">
    <property type="component" value="Unplaced"/>
</dbReference>
<dbReference type="WBParaSite" id="L893_g12831.t1">
    <property type="protein sequence ID" value="L893_g12831.t1"/>
    <property type="gene ID" value="L893_g12831"/>
</dbReference>
<protein>
    <submittedName>
        <fullName evidence="8">Ion_trans domain-containing protein</fullName>
    </submittedName>
</protein>